<name>A0A1F7UQS5_9BACT</name>
<sequence length="81" mass="9173">MKLKRRSNTRYRPAARLAFGFIARQEIVKTEEERLTEVVCAKCNGHLGHLFDDGPKPTGQRFCINSAALDLKKNSQQDIPS</sequence>
<dbReference type="PROSITE" id="PS51790">
    <property type="entry name" value="MSRB"/>
    <property type="match status" value="1"/>
</dbReference>
<evidence type="ECO:0000259" key="4">
    <source>
        <dbReference type="PROSITE" id="PS51790"/>
    </source>
</evidence>
<dbReference type="Pfam" id="PF01641">
    <property type="entry name" value="SelR"/>
    <property type="match status" value="1"/>
</dbReference>
<dbReference type="SUPFAM" id="SSF51316">
    <property type="entry name" value="Mss4-like"/>
    <property type="match status" value="1"/>
</dbReference>
<evidence type="ECO:0000256" key="2">
    <source>
        <dbReference type="ARBA" id="ARBA00023002"/>
    </source>
</evidence>
<accession>A0A1F7UQS5</accession>
<protein>
    <recommendedName>
        <fullName evidence="1">peptide-methionine (R)-S-oxide reductase</fullName>
        <ecNumber evidence="1">1.8.4.12</ecNumber>
    </recommendedName>
</protein>
<dbReference type="InterPro" id="IPR011057">
    <property type="entry name" value="Mss4-like_sf"/>
</dbReference>
<dbReference type="GO" id="GO:0005737">
    <property type="term" value="C:cytoplasm"/>
    <property type="evidence" value="ECO:0007669"/>
    <property type="project" value="TreeGrafter"/>
</dbReference>
<comment type="catalytic activity">
    <reaction evidence="3">
        <text>L-methionyl-[protein] + [thioredoxin]-disulfide + H2O = L-methionyl-(R)-S-oxide-[protein] + [thioredoxin]-dithiol</text>
        <dbReference type="Rhea" id="RHEA:24164"/>
        <dbReference type="Rhea" id="RHEA-COMP:10698"/>
        <dbReference type="Rhea" id="RHEA-COMP:10700"/>
        <dbReference type="Rhea" id="RHEA-COMP:12313"/>
        <dbReference type="Rhea" id="RHEA-COMP:12314"/>
        <dbReference type="ChEBI" id="CHEBI:15377"/>
        <dbReference type="ChEBI" id="CHEBI:16044"/>
        <dbReference type="ChEBI" id="CHEBI:29950"/>
        <dbReference type="ChEBI" id="CHEBI:45764"/>
        <dbReference type="ChEBI" id="CHEBI:50058"/>
        <dbReference type="EC" id="1.8.4.12"/>
    </reaction>
</comment>
<dbReference type="GO" id="GO:0030091">
    <property type="term" value="P:protein repair"/>
    <property type="evidence" value="ECO:0007669"/>
    <property type="project" value="InterPro"/>
</dbReference>
<evidence type="ECO:0000256" key="3">
    <source>
        <dbReference type="ARBA" id="ARBA00048488"/>
    </source>
</evidence>
<evidence type="ECO:0000313" key="6">
    <source>
        <dbReference type="Proteomes" id="UP000176897"/>
    </source>
</evidence>
<evidence type="ECO:0000313" key="5">
    <source>
        <dbReference type="EMBL" id="OGL80048.1"/>
    </source>
</evidence>
<dbReference type="STRING" id="1802401.A3B21_03320"/>
<proteinExistence type="predicted"/>
<dbReference type="PANTHER" id="PTHR10173:SF52">
    <property type="entry name" value="METHIONINE-R-SULFOXIDE REDUCTASE B1"/>
    <property type="match status" value="1"/>
</dbReference>
<dbReference type="InterPro" id="IPR002579">
    <property type="entry name" value="Met_Sox_Rdtase_MsrB_dom"/>
</dbReference>
<dbReference type="AlphaFoldDB" id="A0A1F7UQS5"/>
<feature type="domain" description="MsrB" evidence="4">
    <location>
        <begin position="1"/>
        <end position="74"/>
    </location>
</feature>
<dbReference type="EMBL" id="MGEJ01000016">
    <property type="protein sequence ID" value="OGL80048.1"/>
    <property type="molecule type" value="Genomic_DNA"/>
</dbReference>
<dbReference type="Proteomes" id="UP000176897">
    <property type="component" value="Unassembled WGS sequence"/>
</dbReference>
<keyword evidence="2" id="KW-0560">Oxidoreductase</keyword>
<evidence type="ECO:0000256" key="1">
    <source>
        <dbReference type="ARBA" id="ARBA00012499"/>
    </source>
</evidence>
<dbReference type="EC" id="1.8.4.12" evidence="1"/>
<dbReference type="GO" id="GO:0033743">
    <property type="term" value="F:peptide-methionine (R)-S-oxide reductase activity"/>
    <property type="evidence" value="ECO:0007669"/>
    <property type="project" value="UniProtKB-EC"/>
</dbReference>
<reference evidence="5 6" key="1">
    <citation type="journal article" date="2016" name="Nat. Commun.">
        <title>Thousands of microbial genomes shed light on interconnected biogeochemical processes in an aquifer system.</title>
        <authorList>
            <person name="Anantharaman K."/>
            <person name="Brown C.T."/>
            <person name="Hug L.A."/>
            <person name="Sharon I."/>
            <person name="Castelle C.J."/>
            <person name="Probst A.J."/>
            <person name="Thomas B.C."/>
            <person name="Singh A."/>
            <person name="Wilkins M.J."/>
            <person name="Karaoz U."/>
            <person name="Brodie E.L."/>
            <person name="Williams K.H."/>
            <person name="Hubbard S.S."/>
            <person name="Banfield J.F."/>
        </authorList>
    </citation>
    <scope>NUCLEOTIDE SEQUENCE [LARGE SCALE GENOMIC DNA]</scope>
</reference>
<dbReference type="Gene3D" id="2.170.150.20">
    <property type="entry name" value="Peptide methionine sulfoxide reductase"/>
    <property type="match status" value="1"/>
</dbReference>
<dbReference type="GO" id="GO:0006979">
    <property type="term" value="P:response to oxidative stress"/>
    <property type="evidence" value="ECO:0007669"/>
    <property type="project" value="InterPro"/>
</dbReference>
<dbReference type="PANTHER" id="PTHR10173">
    <property type="entry name" value="METHIONINE SULFOXIDE REDUCTASE"/>
    <property type="match status" value="1"/>
</dbReference>
<comment type="caution">
    <text evidence="5">The sequence shown here is derived from an EMBL/GenBank/DDBJ whole genome shotgun (WGS) entry which is preliminary data.</text>
</comment>
<gene>
    <name evidence="5" type="ORF">A3B21_03320</name>
</gene>
<organism evidence="5 6">
    <name type="scientific">Candidatus Uhrbacteria bacterium RIFCSPLOWO2_01_FULL_47_24</name>
    <dbReference type="NCBI Taxonomy" id="1802401"/>
    <lineage>
        <taxon>Bacteria</taxon>
        <taxon>Candidatus Uhriibacteriota</taxon>
    </lineage>
</organism>
<dbReference type="InterPro" id="IPR028427">
    <property type="entry name" value="Met_Sox_Rdtase_MsrB"/>
</dbReference>